<accession>A0A6J2T2M8</accession>
<dbReference type="Proteomes" id="UP000504634">
    <property type="component" value="Unplaced"/>
</dbReference>
<feature type="transmembrane region" description="Helical" evidence="1">
    <location>
        <begin position="7"/>
        <end position="24"/>
    </location>
</feature>
<evidence type="ECO:0000256" key="1">
    <source>
        <dbReference type="SAM" id="Phobius"/>
    </source>
</evidence>
<gene>
    <name evidence="3" type="primary">LOC115621621</name>
</gene>
<keyword evidence="2" id="KW-1185">Reference proteome</keyword>
<organism evidence="2 3">
    <name type="scientific">Drosophila lebanonensis</name>
    <name type="common">Fruit fly</name>
    <name type="synonym">Scaptodrosophila lebanonensis</name>
    <dbReference type="NCBI Taxonomy" id="7225"/>
    <lineage>
        <taxon>Eukaryota</taxon>
        <taxon>Metazoa</taxon>
        <taxon>Ecdysozoa</taxon>
        <taxon>Arthropoda</taxon>
        <taxon>Hexapoda</taxon>
        <taxon>Insecta</taxon>
        <taxon>Pterygota</taxon>
        <taxon>Neoptera</taxon>
        <taxon>Endopterygota</taxon>
        <taxon>Diptera</taxon>
        <taxon>Brachycera</taxon>
        <taxon>Muscomorpha</taxon>
        <taxon>Ephydroidea</taxon>
        <taxon>Drosophilidae</taxon>
        <taxon>Scaptodrosophila</taxon>
    </lineage>
</organism>
<reference evidence="3" key="1">
    <citation type="submission" date="2025-08" db="UniProtKB">
        <authorList>
            <consortium name="RefSeq"/>
        </authorList>
    </citation>
    <scope>IDENTIFICATION</scope>
    <source>
        <strain evidence="3">11010-0011.00</strain>
        <tissue evidence="3">Whole body</tissue>
    </source>
</reference>
<dbReference type="GeneID" id="115621621"/>
<evidence type="ECO:0000313" key="3">
    <source>
        <dbReference type="RefSeq" id="XP_030371176.1"/>
    </source>
</evidence>
<dbReference type="OrthoDB" id="7861293at2759"/>
<name>A0A6J2T2M8_DROLE</name>
<sequence length="123" mass="14763">MAIDYLFYWLLLSMPVRFVLYTVHVYLQNLIALLQLTNDALSLIMELLVLSRRSIRRLRRYIGPVPLINRLLHIVYYELTTLGFFIKLFSLLLRIPVKVLTRLSRLFRICAHGRTWVLMMRLR</sequence>
<evidence type="ECO:0000313" key="2">
    <source>
        <dbReference type="Proteomes" id="UP000504634"/>
    </source>
</evidence>
<feature type="transmembrane region" description="Helical" evidence="1">
    <location>
        <begin position="71"/>
        <end position="93"/>
    </location>
</feature>
<protein>
    <submittedName>
        <fullName evidence="3">Uncharacterized protein LOC115621621</fullName>
    </submittedName>
</protein>
<keyword evidence="1" id="KW-1133">Transmembrane helix</keyword>
<proteinExistence type="predicted"/>
<feature type="transmembrane region" description="Helical" evidence="1">
    <location>
        <begin position="30"/>
        <end position="50"/>
    </location>
</feature>
<dbReference type="RefSeq" id="XP_030371176.1">
    <property type="nucleotide sequence ID" value="XM_030515316.1"/>
</dbReference>
<dbReference type="AlphaFoldDB" id="A0A6J2T2M8"/>
<keyword evidence="1" id="KW-0472">Membrane</keyword>
<keyword evidence="1" id="KW-0812">Transmembrane</keyword>